<dbReference type="AlphaFoldDB" id="A0A9N9P3R3"/>
<dbReference type="EMBL" id="CAJVQA010031017">
    <property type="protein sequence ID" value="CAG8800529.1"/>
    <property type="molecule type" value="Genomic_DNA"/>
</dbReference>
<gene>
    <name evidence="1" type="ORF">CPELLU_LOCUS17677</name>
</gene>
<dbReference type="Proteomes" id="UP000789759">
    <property type="component" value="Unassembled WGS sequence"/>
</dbReference>
<evidence type="ECO:0000313" key="2">
    <source>
        <dbReference type="Proteomes" id="UP000789759"/>
    </source>
</evidence>
<evidence type="ECO:0000313" key="1">
    <source>
        <dbReference type="EMBL" id="CAG8800529.1"/>
    </source>
</evidence>
<proteinExistence type="predicted"/>
<feature type="non-terminal residue" evidence="1">
    <location>
        <position position="156"/>
    </location>
</feature>
<dbReference type="OrthoDB" id="2426671at2759"/>
<sequence>MLLHKPKVKQKKYEALETREEVIRYDSPGHSSFFLLNPNLSKQMHSCIKFSTAAKKKQKEIIKVCTISHLKKEIEENIKFIYHAPVNIVSRNEMPKYIDEYYCLQMIKNAKQFASAFAFYSVIISQDDKAKVPLRISAVERKFKTVQSSHEPVAIP</sequence>
<name>A0A9N9P3R3_9GLOM</name>
<accession>A0A9N9P3R3</accession>
<comment type="caution">
    <text evidence="1">The sequence shown here is derived from an EMBL/GenBank/DDBJ whole genome shotgun (WGS) entry which is preliminary data.</text>
</comment>
<reference evidence="1" key="1">
    <citation type="submission" date="2021-06" db="EMBL/GenBank/DDBJ databases">
        <authorList>
            <person name="Kallberg Y."/>
            <person name="Tangrot J."/>
            <person name="Rosling A."/>
        </authorList>
    </citation>
    <scope>NUCLEOTIDE SEQUENCE</scope>
    <source>
        <strain evidence="1">FL966</strain>
    </source>
</reference>
<protein>
    <submittedName>
        <fullName evidence="1">2033_t:CDS:1</fullName>
    </submittedName>
</protein>
<keyword evidence="2" id="KW-1185">Reference proteome</keyword>
<organism evidence="1 2">
    <name type="scientific">Cetraspora pellucida</name>
    <dbReference type="NCBI Taxonomy" id="1433469"/>
    <lineage>
        <taxon>Eukaryota</taxon>
        <taxon>Fungi</taxon>
        <taxon>Fungi incertae sedis</taxon>
        <taxon>Mucoromycota</taxon>
        <taxon>Glomeromycotina</taxon>
        <taxon>Glomeromycetes</taxon>
        <taxon>Diversisporales</taxon>
        <taxon>Gigasporaceae</taxon>
        <taxon>Cetraspora</taxon>
    </lineage>
</organism>